<name>A0A3S0MZM3_9FLAO</name>
<reference evidence="2 3" key="1">
    <citation type="submission" date="2018-12" db="EMBL/GenBank/DDBJ databases">
        <title>Flavobacterium sp. nov., isolated from glacier ice.</title>
        <authorList>
            <person name="Liu Q."/>
            <person name="Xin Y.-H."/>
        </authorList>
    </citation>
    <scope>NUCLEOTIDE SEQUENCE [LARGE SCALE GENOMIC DNA]</scope>
    <source>
        <strain evidence="2 3">RB1N8</strain>
    </source>
</reference>
<dbReference type="InterPro" id="IPR049804">
    <property type="entry name" value="Choice_anch_L"/>
</dbReference>
<proteinExistence type="predicted"/>
<dbReference type="NCBIfam" id="TIGR04131">
    <property type="entry name" value="Bac_Flav_CTERM"/>
    <property type="match status" value="1"/>
</dbReference>
<dbReference type="InterPro" id="IPR026341">
    <property type="entry name" value="T9SS_type_B"/>
</dbReference>
<organism evidence="2 3">
    <name type="scientific">Flavobacterium bomense</name>
    <dbReference type="NCBI Taxonomy" id="2497483"/>
    <lineage>
        <taxon>Bacteria</taxon>
        <taxon>Pseudomonadati</taxon>
        <taxon>Bacteroidota</taxon>
        <taxon>Flavobacteriia</taxon>
        <taxon>Flavobacteriales</taxon>
        <taxon>Flavobacteriaceae</taxon>
        <taxon>Flavobacterium</taxon>
    </lineage>
</organism>
<dbReference type="EMBL" id="RYDJ01000011">
    <property type="protein sequence ID" value="RTZ03914.1"/>
    <property type="molecule type" value="Genomic_DNA"/>
</dbReference>
<evidence type="ECO:0000256" key="1">
    <source>
        <dbReference type="SAM" id="SignalP"/>
    </source>
</evidence>
<feature type="chain" id="PRO_5018792167" evidence="1">
    <location>
        <begin position="25"/>
        <end position="1434"/>
    </location>
</feature>
<dbReference type="Pfam" id="PF13585">
    <property type="entry name" value="CHU_C"/>
    <property type="match status" value="1"/>
</dbReference>
<sequence length="1434" mass="154348">MQLINNMKKIQLLFLLLFNAVCFSQSVTINTSTYTADQLINDILINSPCVSGTNVTYKSGSFYGSTNGIGYFENSNANFPFANGVVLSTGDVNKIISPNTTILSDGNSAWLGDTDLERNLLSQSGITINSINASYIEFDFQPKTPNFNFSFVFASEEYGTSQCNFSDAFAFLLKDVTAGSSNINLAVIPNTTVPVSVETIRDDAYNQNCPSANPNYFGAFNGSGFGPAINFNGQTVSMLASATGLDINHIYRIKLVIADGGNNTGYDSAIFLEANSFNIGQDVLGFDYTVANNTAICPGNTLPTLSAMGLSPGTTFVWKKQGIAFSPAQTGETLDLNTITPLVSSGIHTYSVTYKEPECIAVTDEIIIEIYPKIGVLNTVPNIYACDTGASSSDFDLNKNSIIILAGVNQSSGTAGVLDDLPADTIISYHLTNGDAIGNTGTVPILQTIASIESGKQIFVRIENPNTLCYEIRSFQLLIVPPPQIANTPAAATLCSRNLSESPLKANFNLTSQIASIIGSQNTSDKILTFHSSLVGANNNANIITLNSSNQLLSPSATLWVRLQNITNPNCYVVTSFQLLVSPLPKVDVLNDVFVCTSYTLPVLLNAGAQYWTGTSGTGTQLFAGNVISTTTTNLYVFNQSGVCTNQDSFNITIANLSTITPASETYCTKYKLPPLLYGKYFTQSGGSSAPGNTQLAAGSTINTPGINRIYVWFEDTTVTPSCTQENPFDITIIPFTALPNYVNQFACTSYILPANLNGGVYYTGSSKSGSLLSAGTVINTTTQIYVYKETATSPKNCADEKIFKVFINLSSITPPTDVNSCSAYKLPALTVGEYRTAPAGGGTVIPAGTFINATTTLWFYVTGQTCTDNLDFTITVNITPLPVLADTDPHCDVYYLPAVAHSGNYFTGTLGTGALRPVGYPVTTTQIMYFYDKATSGPCYVQEEFLITINKSPAIDAKPVEVIRCGQNYILDNLINGEYYEFAGGPSPTNPVLPPGTILKTSKTIYVYAPATVTNSCVSEYSIYVLVTFVNDIADQYACNSFNLPTIVGIGSYYTASNGPYGTGVQLLPPYSPITTTATLFVYVENNNRVTCIDEDPFIVTIYNTPIITPITPVTRCESFELPSYTAPVTRYFTNPGGPGSNNTEKFPRDFITVSTTIYGYAQSGTSGTVICPAEKPMVITITKKPKPVLIVPTICIDIDTGITTDALIESGFTAPQYSFEWKSEDGTLVGTAENLSTNEPGNYTLTVTNLSIFGCTADSVPFTVIESSKPASVTYTTSGWFTDNQTITVIAVPFVGDGSNFLYSLDGGSPQERNVFTNVSSGIHEITVSDANCGTFTIPVTVKLINSPKFFTPNGDGFNDTWNITGIPNQENLKLYIFDRYGKLLKELLPNGSGWDGTFNGYALPADDYWFSISYTEDSVLKEYKSHFSLKR</sequence>
<evidence type="ECO:0000313" key="3">
    <source>
        <dbReference type="Proteomes" id="UP000280825"/>
    </source>
</evidence>
<dbReference type="Proteomes" id="UP000280825">
    <property type="component" value="Unassembled WGS sequence"/>
</dbReference>
<feature type="signal peptide" evidence="1">
    <location>
        <begin position="1"/>
        <end position="24"/>
    </location>
</feature>
<accession>A0A3S0MZM3</accession>
<comment type="caution">
    <text evidence="2">The sequence shown here is derived from an EMBL/GenBank/DDBJ whole genome shotgun (WGS) entry which is preliminary data.</text>
</comment>
<protein>
    <submittedName>
        <fullName evidence="2">T9SS type B sorting domain-containing protein</fullName>
    </submittedName>
</protein>
<keyword evidence="3" id="KW-1185">Reference proteome</keyword>
<gene>
    <name evidence="2" type="ORF">EKL98_10530</name>
</gene>
<evidence type="ECO:0000313" key="2">
    <source>
        <dbReference type="EMBL" id="RTZ03914.1"/>
    </source>
</evidence>
<keyword evidence="1" id="KW-0732">Signal</keyword>
<dbReference type="NCBIfam" id="NF038133">
    <property type="entry name" value="choice_anch_L"/>
    <property type="match status" value="1"/>
</dbReference>